<comment type="caution">
    <text evidence="3">The sequence shown here is derived from an EMBL/GenBank/DDBJ whole genome shotgun (WGS) entry which is preliminary data.</text>
</comment>
<dbReference type="InterPro" id="IPR015919">
    <property type="entry name" value="Cadherin-like_sf"/>
</dbReference>
<dbReference type="SMART" id="SM00710">
    <property type="entry name" value="PbH1"/>
    <property type="match status" value="3"/>
</dbReference>
<evidence type="ECO:0000256" key="1">
    <source>
        <dbReference type="SAM" id="MobiDB-lite"/>
    </source>
</evidence>
<keyword evidence="4" id="KW-1185">Reference proteome</keyword>
<dbReference type="SUPFAM" id="SSF49313">
    <property type="entry name" value="Cadherin-like"/>
    <property type="match status" value="1"/>
</dbReference>
<evidence type="ECO:0000313" key="4">
    <source>
        <dbReference type="Proteomes" id="UP001165541"/>
    </source>
</evidence>
<dbReference type="EMBL" id="JAMKFE010000005">
    <property type="protein sequence ID" value="MCM5680003.1"/>
    <property type="molecule type" value="Genomic_DNA"/>
</dbReference>
<proteinExistence type="predicted"/>
<dbReference type="Proteomes" id="UP001165541">
    <property type="component" value="Unassembled WGS sequence"/>
</dbReference>
<protein>
    <submittedName>
        <fullName evidence="3">DUF4347 domain-containing protein</fullName>
    </submittedName>
</protein>
<evidence type="ECO:0000259" key="2">
    <source>
        <dbReference type="SMART" id="SM00736"/>
    </source>
</evidence>
<dbReference type="InterPro" id="IPR006644">
    <property type="entry name" value="Cadg"/>
</dbReference>
<feature type="region of interest" description="Disordered" evidence="1">
    <location>
        <begin position="2441"/>
        <end position="2464"/>
    </location>
</feature>
<dbReference type="Gene3D" id="2.60.40.10">
    <property type="entry name" value="Immunoglobulins"/>
    <property type="match status" value="1"/>
</dbReference>
<feature type="region of interest" description="Disordered" evidence="1">
    <location>
        <begin position="436"/>
        <end position="456"/>
    </location>
</feature>
<gene>
    <name evidence="3" type="ORF">M8A51_10705</name>
</gene>
<reference evidence="3" key="1">
    <citation type="submission" date="2022-05" db="EMBL/GenBank/DDBJ databases">
        <title>Schlegelella sp. nov., isolated from mangrove soil.</title>
        <authorList>
            <person name="Liu Y."/>
            <person name="Ge X."/>
            <person name="Liu W."/>
        </authorList>
    </citation>
    <scope>NUCLEOTIDE SEQUENCE</scope>
    <source>
        <strain evidence="3">S2-27</strain>
    </source>
</reference>
<dbReference type="InterPro" id="IPR025592">
    <property type="entry name" value="DUF4347"/>
</dbReference>
<sequence length="2721" mass="264128">MWWLKSRAPRRSPAGKTSPARSQQPPLMLALEPRIMFDAGVVAAAAGVAEASSDAPPPPAPAHETAADISDALAPAQHPRTEIVFVDTRLPNYDEIVAAAAPGAEIVLLDSNRDGVQQIADALNGRTGIDAIHVVSHGDEGVLLLGNVPLHSGNLTAYNDRLSAIGSALAPDGDILLYGCDVGAGTKGEQFLAALADATAADIAASNDSTGNTRGGGNWTLEITTGLVNAVPAFDGARLQDYDHQLATFSVSTIGELRTALSTAASNGATDTITLLGNISATGTGDMLASSTDGHRTFVDINVSDGQALDIVGGGYTVDANYYGRVVEVRSGTVSIANLTIREGLIAANGGNKGAVGSDALGGAIRNAGTLTLTGVTVTASGASGGGGGGGSGVYAGGGGGGGGGLAGIGGGSGGAGGTSGTNYAGSSGGGGVGGNGGDYTTPINNRHGGRGGSTTGGAGGALGGYASGGTGGTASNGSLSIGGGGGGAAYASNGGRGGHAAGAVYNAGTLTILSSTVSNNVGAAGGGGAGGALQPGVGGGGGIGVGGLWNAAGATLRLDSISNGDLASNAGAGGSGGSGQGNGSAGSGQTNIYNLGTLDTNFSPNSAPTATNLTQTVAYVEDPGGAVALDDIVVTDVDSGDTIIATLTLSTPAAGTLSTGTFGSATATYNAGTGVWTVTGSLTDVNAALAAVAFTPAANRDQDVTITARIRDAANTGPADGTITLDVTPANDAPTATNLTQSKAATEGGGAVALDDIVVTDVDTGDTTTATLTLSDTSAGTLSTGTFGSATSTYNAGTGVWTVTGSVADVNAALAAVALTPSTNNDQNFTITTRVRDAANTGPADGTITVTVTGTNDAPTATNLTQSKAATEAGGAVALDDIVITDVDTGDTLTATLTLSDPAAGTLSTGTFGSATSTYNAGTGVWTVTGSVADVNAALAAVALTPSAHNDQNFTITTRVRDAANAGPADGTITVTVTGTNDAPTATDLTQSKAATEAGGAVALDDIVVTDVDTGDTITATLTLSDTSAGTLSTGTFGSATSTYNTGTGVWTVTGSAADVNAALAAVALTPSANNDQNFSITTRIRDAADTGPADGTITITVTAVNDAPVVTTSGGTSAFTESGSATVVDASLTLSDVDSTTFVSATAAITGNFASGQDVLAFTNDGSTMGNISASYNAATGVLTLTSAGGTATLAQWQAALRSVTYDNSSDAPSTANRTIGFTVNDGGADSNAATKVISVAAVNDAPVVTTPASIGVTEDVASALTGISFSDVDAGGGSVTATLSVASGSLAATSGGGVTVGGTGSALTLTGSIANINIFIAGSNVTFTTASNATADVTLTASVDDGGNTGSGGAQTDSGTTTLQVSAVNDAPVVTTPVSINVTEDVSSALTGISFADADAGSSPVTATFSVGSGSLAATSGGGVTVGGTSSALTLTGSIADINAYIAGGGVAFQTATNATGNVVLTVGIADNGNTGSGGNLDDAETVTLSVTAVNDAPVHGVPAAQSVDQDATLVFSSGNGNLVSVGDVDAGGGTVRVTLTASNGLITLPGTTGLSFIVGSGANDGTMTFEGTIADINSALNGLIFSPTPGYNGAAGLQITTSDLGLSGSGGTQTDTDIIAITVNSLNPEVTNVQVTNPDGGYKVGDTVTVTVTFDQAVNVDTTGGTPTLLLETGTTDRLASYVSGSGSDTLTFSYTVQAGDLSADLDYQSTGALALNGATLRNATDDDAVLTLPATGGANSIAGQHNLIIDGVAPTVGSVSVPADGTYVAGQNLDFTVNFGEAVTVDTTGGTPRIAITLDTGGTVYASYLAGSGTSALSFRYTVQSGHLDSNGIALGGSIDANGGTLRDAVGNTANLALNGVGATTGVQVDAVVPAVASVSVPASGHYNAGDVLSFSVNASEAVVVDTTGGTPRLVLDIGGVTRHASYVSGSGSSGLVFEYTVQAGDTDANGIAVSSLQANGGTLRDAAGNSLNVALTGVGDASGVVVDTTAPANTGIVRVNATPTTAGSVSYTVTFSEAVSGMDAADFTLVTTGSAAGTIATVTQVDGSTYTVVVNGLSGTGSVRLDLNGSGTGMADAAGNALAAGATGEVYGIDRDIPAVASVSVPANGTYVAGQNLDFTVNFGEAVTVDTTGGTPRLAVTLDTGGTVYADYVSGSGTGALVFRYTVQSGHLDSNGIALGGSIDANGGALRDAVGNTATLTLQGVGATAGVQVDAVVPTVATVAVPASGHYNAGDVLSFTVNASEAVLVDSAGGTPRLVLDVGGTTRHATYATGSGGTALVFEYTVQAGDTDPNGIAVGGLQANGGTLRDAAGNDLTVTLAGVGSTAGVVVDTTVPAIVGIVRADPSPTFARSVTYTVSFSEGVTGLDTSDFSLAATGSAAGSVTTVTQVDASTYVVTVGGIAGSGTLQLALASAGSGIADLAGNALAVGGSGDAYQIEQLPPPPPPPPPTPLSPLPPPVAAPAPVFEQPPVTLNPMAPITPIDTPTLTPTGPAADGGLPGTFVGSALGQNPLTPAALSATAWAADAPRSTFIEVGAGNGAGLQAMPDVGDFRVPPGSQISIALPASTFTHSDRNAEVAVEVRMADGRPLPNWLKFDPTTGTLSGRAPDGVAGRLKIEVIARDAKGNRASSQLEIEFNRAAPPARPAGEPRTDLHLPPGEAGFDARFADLPGQPLPSESGRPALAAQFERYGHVAREAERAALLEHLRALAQEEG</sequence>
<dbReference type="InterPro" id="IPR006626">
    <property type="entry name" value="PbH1"/>
</dbReference>
<dbReference type="Pfam" id="PF14252">
    <property type="entry name" value="DUF4347"/>
    <property type="match status" value="1"/>
</dbReference>
<dbReference type="InterPro" id="IPR013783">
    <property type="entry name" value="Ig-like_fold"/>
</dbReference>
<accession>A0ABT0YMQ3</accession>
<name>A0ABT0YMQ3_9BURK</name>
<feature type="region of interest" description="Disordered" evidence="1">
    <location>
        <begin position="1"/>
        <end position="25"/>
    </location>
</feature>
<organism evidence="3 4">
    <name type="scientific">Caldimonas mangrovi</name>
    <dbReference type="NCBI Taxonomy" id="2944811"/>
    <lineage>
        <taxon>Bacteria</taxon>
        <taxon>Pseudomonadati</taxon>
        <taxon>Pseudomonadota</taxon>
        <taxon>Betaproteobacteria</taxon>
        <taxon>Burkholderiales</taxon>
        <taxon>Sphaerotilaceae</taxon>
        <taxon>Caldimonas</taxon>
    </lineage>
</organism>
<dbReference type="SMART" id="SM00736">
    <property type="entry name" value="CADG"/>
    <property type="match status" value="1"/>
</dbReference>
<evidence type="ECO:0000313" key="3">
    <source>
        <dbReference type="EMBL" id="MCM5680003.1"/>
    </source>
</evidence>
<dbReference type="RefSeq" id="WP_251778213.1">
    <property type="nucleotide sequence ID" value="NZ_JAMKFE010000005.1"/>
</dbReference>
<feature type="domain" description="Dystroglycan-type cadherin-like" evidence="2">
    <location>
        <begin position="2547"/>
        <end position="2650"/>
    </location>
</feature>
<feature type="compositionally biased region" description="Pro residues" evidence="1">
    <location>
        <begin position="2447"/>
        <end position="2464"/>
    </location>
</feature>